<keyword evidence="5" id="KW-0653">Protein transport</keyword>
<dbReference type="GO" id="GO:0005654">
    <property type="term" value="C:nucleoplasm"/>
    <property type="evidence" value="ECO:0007669"/>
    <property type="project" value="UniProtKB-SubCell"/>
</dbReference>
<accession>V4ADB6</accession>
<dbReference type="PANTHER" id="PTHR12514">
    <property type="entry name" value="ENHANCER OF YELLOW 2 TRANSCRIPTION FACTOR"/>
    <property type="match status" value="1"/>
</dbReference>
<evidence type="ECO:0000256" key="6">
    <source>
        <dbReference type="ARBA" id="ARBA00023010"/>
    </source>
</evidence>
<keyword evidence="2" id="KW-0813">Transport</keyword>
<keyword evidence="10" id="KW-0539">Nucleus</keyword>
<keyword evidence="3" id="KW-0509">mRNA transport</keyword>
<dbReference type="EMBL" id="KB201977">
    <property type="protein sequence ID" value="ESO93110.1"/>
    <property type="molecule type" value="Genomic_DNA"/>
</dbReference>
<dbReference type="InterPro" id="IPR018783">
    <property type="entry name" value="TF_ENY2"/>
</dbReference>
<evidence type="ECO:0000256" key="5">
    <source>
        <dbReference type="ARBA" id="ARBA00022927"/>
    </source>
</evidence>
<evidence type="ECO:0000256" key="7">
    <source>
        <dbReference type="ARBA" id="ARBA00023015"/>
    </source>
</evidence>
<reference evidence="11 12" key="1">
    <citation type="journal article" date="2013" name="Nature">
        <title>Insights into bilaterian evolution from three spiralian genomes.</title>
        <authorList>
            <person name="Simakov O."/>
            <person name="Marletaz F."/>
            <person name="Cho S.J."/>
            <person name="Edsinger-Gonzales E."/>
            <person name="Havlak P."/>
            <person name="Hellsten U."/>
            <person name="Kuo D.H."/>
            <person name="Larsson T."/>
            <person name="Lv J."/>
            <person name="Arendt D."/>
            <person name="Savage R."/>
            <person name="Osoegawa K."/>
            <person name="de Jong P."/>
            <person name="Grimwood J."/>
            <person name="Chapman J.A."/>
            <person name="Shapiro H."/>
            <person name="Aerts A."/>
            <person name="Otillar R.P."/>
            <person name="Terry A.Y."/>
            <person name="Boore J.L."/>
            <person name="Grigoriev I.V."/>
            <person name="Lindberg D.R."/>
            <person name="Seaver E.C."/>
            <person name="Weisblat D.A."/>
            <person name="Putnam N.H."/>
            <person name="Rokhsar D.S."/>
        </authorList>
    </citation>
    <scope>NUCLEOTIDE SEQUENCE [LARGE SCALE GENOMIC DNA]</scope>
</reference>
<dbReference type="RefSeq" id="XP_009056310.1">
    <property type="nucleotide sequence ID" value="XM_009058062.1"/>
</dbReference>
<evidence type="ECO:0000256" key="10">
    <source>
        <dbReference type="ARBA" id="ARBA00023242"/>
    </source>
</evidence>
<dbReference type="Pfam" id="PF10163">
    <property type="entry name" value="EnY2"/>
    <property type="match status" value="1"/>
</dbReference>
<keyword evidence="6" id="KW-0811">Translocation</keyword>
<protein>
    <recommendedName>
        <fullName evidence="13">Transcription and mRNA export factor ENY2</fullName>
    </recommendedName>
</protein>
<evidence type="ECO:0000256" key="4">
    <source>
        <dbReference type="ARBA" id="ARBA00022853"/>
    </source>
</evidence>
<dbReference type="GO" id="GO:0015031">
    <property type="term" value="P:protein transport"/>
    <property type="evidence" value="ECO:0007669"/>
    <property type="project" value="UniProtKB-KW"/>
</dbReference>
<dbReference type="KEGG" id="lgi:LOTGIDRAFT_119940"/>
<evidence type="ECO:0000256" key="9">
    <source>
        <dbReference type="ARBA" id="ARBA00023163"/>
    </source>
</evidence>
<evidence type="ECO:0008006" key="13">
    <source>
        <dbReference type="Google" id="ProtNLM"/>
    </source>
</evidence>
<comment type="subcellular location">
    <subcellularLocation>
        <location evidence="1">Nucleus</location>
        <location evidence="1">Nucleoplasm</location>
    </subcellularLocation>
</comment>
<keyword evidence="7" id="KW-0805">Transcription regulation</keyword>
<evidence type="ECO:0000313" key="11">
    <source>
        <dbReference type="EMBL" id="ESO93110.1"/>
    </source>
</evidence>
<dbReference type="GeneID" id="20231799"/>
<dbReference type="FunFam" id="1.10.246.140:FF:000001">
    <property type="entry name" value="Transcription and mRNA export factor ENY2"/>
    <property type="match status" value="1"/>
</dbReference>
<dbReference type="HAMAP" id="MF_03046">
    <property type="entry name" value="ENY2_Sus1"/>
    <property type="match status" value="1"/>
</dbReference>
<keyword evidence="4" id="KW-0156">Chromatin regulator</keyword>
<dbReference type="GO" id="GO:0005643">
    <property type="term" value="C:nuclear pore"/>
    <property type="evidence" value="ECO:0007669"/>
    <property type="project" value="InterPro"/>
</dbReference>
<keyword evidence="12" id="KW-1185">Reference proteome</keyword>
<feature type="non-terminal residue" evidence="11">
    <location>
        <position position="1"/>
    </location>
</feature>
<evidence type="ECO:0000256" key="1">
    <source>
        <dbReference type="ARBA" id="ARBA00004642"/>
    </source>
</evidence>
<keyword evidence="8" id="KW-0010">Activator</keyword>
<dbReference type="GO" id="GO:0006325">
    <property type="term" value="P:chromatin organization"/>
    <property type="evidence" value="ECO:0007669"/>
    <property type="project" value="UniProtKB-KW"/>
</dbReference>
<dbReference type="OMA" id="RLMCRNI"/>
<sequence length="99" mass="11358">KDAQMRATINQKLVETGERDRLKELLRTRLIESGWRDQLKSFCKDVVQQKGLAHVTVDDLVAEITPRGRALVPDKVKEELLQRIKMFLSQQANATSDIK</sequence>
<dbReference type="CTD" id="20231799"/>
<evidence type="ECO:0000256" key="8">
    <source>
        <dbReference type="ARBA" id="ARBA00023159"/>
    </source>
</evidence>
<dbReference type="GO" id="GO:0000124">
    <property type="term" value="C:SAGA complex"/>
    <property type="evidence" value="ECO:0007669"/>
    <property type="project" value="InterPro"/>
</dbReference>
<dbReference type="GO" id="GO:0003713">
    <property type="term" value="F:transcription coactivator activity"/>
    <property type="evidence" value="ECO:0007669"/>
    <property type="project" value="InterPro"/>
</dbReference>
<dbReference type="InterPro" id="IPR038212">
    <property type="entry name" value="TF_EnY2_sf"/>
</dbReference>
<evidence type="ECO:0000256" key="2">
    <source>
        <dbReference type="ARBA" id="ARBA00022448"/>
    </source>
</evidence>
<gene>
    <name evidence="11" type="ORF">LOTGIDRAFT_119940</name>
</gene>
<dbReference type="OrthoDB" id="6221744at2759"/>
<proteinExistence type="inferred from homology"/>
<dbReference type="GO" id="GO:0006406">
    <property type="term" value="P:mRNA export from nucleus"/>
    <property type="evidence" value="ECO:0007669"/>
    <property type="project" value="InterPro"/>
</dbReference>
<keyword evidence="9" id="KW-0804">Transcription</keyword>
<dbReference type="AlphaFoldDB" id="V4ADB6"/>
<evidence type="ECO:0000256" key="3">
    <source>
        <dbReference type="ARBA" id="ARBA00022816"/>
    </source>
</evidence>
<dbReference type="Gene3D" id="1.10.246.140">
    <property type="match status" value="1"/>
</dbReference>
<dbReference type="Proteomes" id="UP000030746">
    <property type="component" value="Unassembled WGS sequence"/>
</dbReference>
<evidence type="ECO:0000313" key="12">
    <source>
        <dbReference type="Proteomes" id="UP000030746"/>
    </source>
</evidence>
<dbReference type="STRING" id="225164.V4ADB6"/>
<organism evidence="11 12">
    <name type="scientific">Lottia gigantea</name>
    <name type="common">Giant owl limpet</name>
    <dbReference type="NCBI Taxonomy" id="225164"/>
    <lineage>
        <taxon>Eukaryota</taxon>
        <taxon>Metazoa</taxon>
        <taxon>Spiralia</taxon>
        <taxon>Lophotrochozoa</taxon>
        <taxon>Mollusca</taxon>
        <taxon>Gastropoda</taxon>
        <taxon>Patellogastropoda</taxon>
        <taxon>Lottioidea</taxon>
        <taxon>Lottiidae</taxon>
        <taxon>Lottia</taxon>
    </lineage>
</organism>
<name>V4ADB6_LOTGI</name>
<dbReference type="HOGENOM" id="CLU_134052_1_1_1"/>